<dbReference type="Proteomes" id="UP000823561">
    <property type="component" value="Chromosome 2"/>
</dbReference>
<name>A0AAV6HDC3_9TELE</name>
<comment type="caution">
    <text evidence="2">The sequence shown here is derived from an EMBL/GenBank/DDBJ whole genome shotgun (WGS) entry which is preliminary data.</text>
</comment>
<feature type="compositionally biased region" description="Polar residues" evidence="1">
    <location>
        <begin position="36"/>
        <end position="45"/>
    </location>
</feature>
<evidence type="ECO:0000313" key="2">
    <source>
        <dbReference type="EMBL" id="KAG5284030.1"/>
    </source>
</evidence>
<organism evidence="2 3">
    <name type="scientific">Alosa alosa</name>
    <name type="common">allis shad</name>
    <dbReference type="NCBI Taxonomy" id="278164"/>
    <lineage>
        <taxon>Eukaryota</taxon>
        <taxon>Metazoa</taxon>
        <taxon>Chordata</taxon>
        <taxon>Craniata</taxon>
        <taxon>Vertebrata</taxon>
        <taxon>Euteleostomi</taxon>
        <taxon>Actinopterygii</taxon>
        <taxon>Neopterygii</taxon>
        <taxon>Teleostei</taxon>
        <taxon>Clupei</taxon>
        <taxon>Clupeiformes</taxon>
        <taxon>Clupeoidei</taxon>
        <taxon>Clupeidae</taxon>
        <taxon>Alosa</taxon>
    </lineage>
</organism>
<evidence type="ECO:0000313" key="3">
    <source>
        <dbReference type="Proteomes" id="UP000823561"/>
    </source>
</evidence>
<proteinExistence type="predicted"/>
<accession>A0AAV6HDC3</accession>
<sequence length="282" mass="31414">MDDKSHCSLPGSRGSKFTPTTIQSERERRRIRAREQSNAVSSTPDRITKRNEGSGIPCKVPRFQYVDFPSLHQCIQQLSVPPLESWLAGCRMGLDRDRGRPSPGLTPASPKERAPKFKYVDYPSLYHCIQQLSVPPLESWSSGLPQPRGDNGSGAKTVERTPSQSGSTREDQATQTAPSDTSDTGHVQQGERRQRGIILRTTWQAIQTPRRWPAMSTHSLSALFAKRCSLVQRSLESIKKNTEAKPSIDAGRCRHSYWSAVCEPWAAEQLHVSTGLCFTGLE</sequence>
<dbReference type="EMBL" id="JADWDJ010000002">
    <property type="protein sequence ID" value="KAG5284030.1"/>
    <property type="molecule type" value="Genomic_DNA"/>
</dbReference>
<reference evidence="2" key="1">
    <citation type="submission" date="2020-10" db="EMBL/GenBank/DDBJ databases">
        <title>Chromosome-scale genome assembly of the Allis shad, Alosa alosa.</title>
        <authorList>
            <person name="Margot Z."/>
            <person name="Christophe K."/>
            <person name="Cabau C."/>
            <person name="Louis A."/>
            <person name="Berthelot C."/>
            <person name="Parey E."/>
            <person name="Roest Crollius H."/>
            <person name="Montfort J."/>
            <person name="Robinson-Rechavi M."/>
            <person name="Bucao C."/>
            <person name="Bouchez O."/>
            <person name="Gislard M."/>
            <person name="Lluch J."/>
            <person name="Milhes M."/>
            <person name="Lampietro C."/>
            <person name="Lopez Roques C."/>
            <person name="Donnadieu C."/>
            <person name="Braasch I."/>
            <person name="Desvignes T."/>
            <person name="Postlethwait J."/>
            <person name="Bobe J."/>
            <person name="Guiguen Y."/>
        </authorList>
    </citation>
    <scope>NUCLEOTIDE SEQUENCE</scope>
    <source>
        <strain evidence="2">M-15738</strain>
        <tissue evidence="2">Blood</tissue>
    </source>
</reference>
<gene>
    <name evidence="2" type="ORF">AALO_G00022180</name>
</gene>
<feature type="region of interest" description="Disordered" evidence="1">
    <location>
        <begin position="1"/>
        <end position="53"/>
    </location>
</feature>
<dbReference type="AlphaFoldDB" id="A0AAV6HDC3"/>
<protein>
    <submittedName>
        <fullName evidence="2">Uncharacterized protein</fullName>
    </submittedName>
</protein>
<keyword evidence="3" id="KW-1185">Reference proteome</keyword>
<feature type="region of interest" description="Disordered" evidence="1">
    <location>
        <begin position="139"/>
        <end position="196"/>
    </location>
</feature>
<evidence type="ECO:0000256" key="1">
    <source>
        <dbReference type="SAM" id="MobiDB-lite"/>
    </source>
</evidence>
<feature type="compositionally biased region" description="Polar residues" evidence="1">
    <location>
        <begin position="160"/>
        <end position="187"/>
    </location>
</feature>